<evidence type="ECO:0000313" key="3">
    <source>
        <dbReference type="Proteomes" id="UP000027980"/>
    </source>
</evidence>
<dbReference type="HOGENOM" id="CLU_112567_0_0_9"/>
<dbReference type="SMART" id="SM00881">
    <property type="entry name" value="CoA_binding"/>
    <property type="match status" value="1"/>
</dbReference>
<dbReference type="OrthoDB" id="9804695at2"/>
<dbReference type="PANTHER" id="PTHR33303">
    <property type="entry name" value="CYTOPLASMIC PROTEIN-RELATED"/>
    <property type="match status" value="1"/>
</dbReference>
<dbReference type="Gene3D" id="3.40.50.720">
    <property type="entry name" value="NAD(P)-binding Rossmann-like Domain"/>
    <property type="match status" value="1"/>
</dbReference>
<gene>
    <name evidence="2" type="ORF">GZ22_07500</name>
</gene>
<dbReference type="PANTHER" id="PTHR33303:SF2">
    <property type="entry name" value="COA-BINDING DOMAIN-CONTAINING PROTEIN"/>
    <property type="match status" value="1"/>
</dbReference>
<dbReference type="Pfam" id="PF13380">
    <property type="entry name" value="CoA_binding_2"/>
    <property type="match status" value="1"/>
</dbReference>
<accession>A0A075LK49</accession>
<evidence type="ECO:0000313" key="2">
    <source>
        <dbReference type="EMBL" id="AIF66491.1"/>
    </source>
</evidence>
<feature type="domain" description="CoA-binding" evidence="1">
    <location>
        <begin position="15"/>
        <end position="107"/>
    </location>
</feature>
<dbReference type="GeneID" id="34221074"/>
<dbReference type="KEGG" id="tap:GZ22_07500"/>
<dbReference type="SUPFAM" id="SSF51735">
    <property type="entry name" value="NAD(P)-binding Rossmann-fold domains"/>
    <property type="match status" value="1"/>
</dbReference>
<dbReference type="EMBL" id="CP008876">
    <property type="protein sequence ID" value="AIF66491.1"/>
    <property type="molecule type" value="Genomic_DNA"/>
</dbReference>
<dbReference type="Proteomes" id="UP000027980">
    <property type="component" value="Chromosome"/>
</dbReference>
<reference evidence="2 3" key="1">
    <citation type="submission" date="2014-07" db="EMBL/GenBank/DDBJ databases">
        <title>Complete genome sequence of a moderately halophilic bacterium Terribacillus aidingensis MP602, isolated from Cryptomeria fortunei in Tianmu mountain in China.</title>
        <authorList>
            <person name="Wang Y."/>
            <person name="Lu P."/>
            <person name="Zhang L."/>
        </authorList>
    </citation>
    <scope>NUCLEOTIDE SEQUENCE [LARGE SCALE GENOMIC DNA]</scope>
    <source>
        <strain evidence="2 3">MP602</strain>
    </source>
</reference>
<name>A0A075LK49_9BACI</name>
<dbReference type="RefSeq" id="WP_038560524.1">
    <property type="nucleotide sequence ID" value="NZ_CP008876.1"/>
</dbReference>
<dbReference type="InterPro" id="IPR003781">
    <property type="entry name" value="CoA-bd"/>
</dbReference>
<evidence type="ECO:0000259" key="1">
    <source>
        <dbReference type="SMART" id="SM00881"/>
    </source>
</evidence>
<protein>
    <submittedName>
        <fullName evidence="2">CoA-binding protein</fullName>
    </submittedName>
</protein>
<proteinExistence type="predicted"/>
<dbReference type="InterPro" id="IPR036291">
    <property type="entry name" value="NAD(P)-bd_dom_sf"/>
</dbReference>
<sequence>MTFQNPDNEQIREILVNAKTIAVVGLSDSPTRTSYGVSRAMQQAGYKIIPVNPHVTEVLGEKAYPSLADVPDKIDIINVFRRSEFLPDLAREASKTNARIFWTQQGVYDEGAASYLEQEGFTVLMDLCIKVAHSVLVGPTRN</sequence>
<organism evidence="2 3">
    <name type="scientific">Terribacillus saccharophilus</name>
    <dbReference type="NCBI Taxonomy" id="361277"/>
    <lineage>
        <taxon>Bacteria</taxon>
        <taxon>Bacillati</taxon>
        <taxon>Bacillota</taxon>
        <taxon>Bacilli</taxon>
        <taxon>Bacillales</taxon>
        <taxon>Bacillaceae</taxon>
        <taxon>Terribacillus</taxon>
    </lineage>
</organism>
<dbReference type="AlphaFoldDB" id="A0A075LK49"/>